<keyword evidence="6" id="KW-1185">Reference proteome</keyword>
<dbReference type="RefSeq" id="XP_003660083.1">
    <property type="nucleotide sequence ID" value="XM_003660035.1"/>
</dbReference>
<keyword evidence="1" id="KW-0245">EGF-like domain</keyword>
<dbReference type="VEuPathDB" id="FungiDB:MYCTH_98264"/>
<feature type="domain" description="EGF-like" evidence="4">
    <location>
        <begin position="513"/>
        <end position="550"/>
    </location>
</feature>
<feature type="region of interest" description="Disordered" evidence="2">
    <location>
        <begin position="440"/>
        <end position="464"/>
    </location>
</feature>
<dbReference type="PROSITE" id="PS50026">
    <property type="entry name" value="EGF_3"/>
    <property type="match status" value="1"/>
</dbReference>
<evidence type="ECO:0000256" key="1">
    <source>
        <dbReference type="PROSITE-ProRule" id="PRU00076"/>
    </source>
</evidence>
<dbReference type="EMBL" id="CP003002">
    <property type="protein sequence ID" value="AEO54838.1"/>
    <property type="molecule type" value="Genomic_DNA"/>
</dbReference>
<feature type="region of interest" description="Disordered" evidence="2">
    <location>
        <begin position="680"/>
        <end position="717"/>
    </location>
</feature>
<dbReference type="PANTHER" id="PTHR17178">
    <property type="entry name" value="SECRETORY GRANULE PROTEOGLYCAN CORE PROTEIN"/>
    <property type="match status" value="1"/>
</dbReference>
<dbReference type="OrthoDB" id="283575at2759"/>
<evidence type="ECO:0000313" key="6">
    <source>
        <dbReference type="Proteomes" id="UP000007322"/>
    </source>
</evidence>
<keyword evidence="3" id="KW-0472">Membrane</keyword>
<dbReference type="InterPro" id="IPR000742">
    <property type="entry name" value="EGF"/>
</dbReference>
<dbReference type="CDD" id="cd00054">
    <property type="entry name" value="EGF_CA"/>
    <property type="match status" value="1"/>
</dbReference>
<dbReference type="Proteomes" id="UP000007322">
    <property type="component" value="Chromosome 1"/>
</dbReference>
<accession>G2Q014</accession>
<organism evidence="5 6">
    <name type="scientific">Thermothelomyces thermophilus (strain ATCC 42464 / BCRC 31852 / DSM 1799)</name>
    <name type="common">Sporotrichum thermophile</name>
    <dbReference type="NCBI Taxonomy" id="573729"/>
    <lineage>
        <taxon>Eukaryota</taxon>
        <taxon>Fungi</taxon>
        <taxon>Dikarya</taxon>
        <taxon>Ascomycota</taxon>
        <taxon>Pezizomycotina</taxon>
        <taxon>Sordariomycetes</taxon>
        <taxon>Sordariomycetidae</taxon>
        <taxon>Sordariales</taxon>
        <taxon>Chaetomiaceae</taxon>
        <taxon>Thermothelomyces</taxon>
    </lineage>
</organism>
<protein>
    <recommendedName>
        <fullName evidence="4">EGF-like domain-containing protein</fullName>
    </recommendedName>
</protein>
<dbReference type="HOGENOM" id="CLU_009769_1_0_1"/>
<dbReference type="AlphaFoldDB" id="G2Q014"/>
<keyword evidence="3" id="KW-1133">Transmembrane helix</keyword>
<feature type="transmembrane region" description="Helical" evidence="3">
    <location>
        <begin position="475"/>
        <end position="501"/>
    </location>
</feature>
<evidence type="ECO:0000256" key="2">
    <source>
        <dbReference type="SAM" id="MobiDB-lite"/>
    </source>
</evidence>
<comment type="caution">
    <text evidence="1">Lacks conserved residue(s) required for the propagation of feature annotation.</text>
</comment>
<dbReference type="GeneID" id="11505647"/>
<keyword evidence="3" id="KW-0812">Transmembrane</keyword>
<feature type="compositionally biased region" description="Low complexity" evidence="2">
    <location>
        <begin position="124"/>
        <end position="139"/>
    </location>
</feature>
<feature type="compositionally biased region" description="Pro residues" evidence="2">
    <location>
        <begin position="143"/>
        <end position="154"/>
    </location>
</feature>
<name>G2Q014_THET4</name>
<feature type="disulfide bond" evidence="1">
    <location>
        <begin position="540"/>
        <end position="549"/>
    </location>
</feature>
<feature type="compositionally biased region" description="Low complexity" evidence="2">
    <location>
        <begin position="680"/>
        <end position="714"/>
    </location>
</feature>
<dbReference type="KEGG" id="mtm:MYCTH_98264"/>
<keyword evidence="1" id="KW-1015">Disulfide bond</keyword>
<dbReference type="PROSITE" id="PS00022">
    <property type="entry name" value="EGF_1"/>
    <property type="match status" value="1"/>
</dbReference>
<sequence length="818" mass="86178">MPGLSAARPPAAKPSTGLPRDVRPKASFPLQTKDGQVGVSISRPSPAPQWPLPESIIVPPPQVDGEPFRPPGGNTQPPQRPRRPSRVPSILDASKVQEHTPVFHYRPRPETESSGQELLAVAETPSSVSRPSTLSSVGSIPDFPLPAQVPPGPPRRSVNLGPPPSARRGASSFYSNSSFVSPIPEESSPSPGPSPDFPDPIYGEAIAEEPGYGDDDAEESRLVRSASIGKRAKPTLVSAPPSRGADQPGREQQRPGPQPVQGPFKDGTGYVENSSSSGTIPRAAKSPIDSAVTPDAMLNAYASASADDPSTPSPRATPSPNPAAEPQSYSRFSAIRRPPRLDIDAVRKAEARGSLTSLPDLIRRATRLAASLEKGRRPASRFDDLDDMPDHAYDREKHRSGLSDMLAAFPPPAQQPATTNSRRSIRDSIREQVQSWPLPLYVNRNPNTSQEAVPPSDSRSSMREGRRRCCGLPCWGFILLLIAILGLVAAAVVVPVEFLVVRKQDKASQTQKELQQCRQKLVCANGGTNVVNQGVCSCDCVNGFTGPDCTTVDDAGCTTIRLTGSDGGDIVVGNAIPRLLNQAQTNFSIPLDATKVTSKLESDDLSCAAQNALVTFDGRATRQDKALSAAQADDDGDGDGTGGSDAVAAAVIVDGVLYITITVVLAPLTTFTLSGPWPTTTTTTTITTTATSRQPSLSATSTSKYTTTMTMPSSGTALSPIPTPTLAVTEEVLDFARVAVLYVLQEDSLTDAETAQIGLQTFLGGNLDLEAARNVTLGGGRSVDLVGFTIDLGGGLGKVLLMKDPSPSQGDASGLRRS</sequence>
<dbReference type="PANTHER" id="PTHR17178:SF0">
    <property type="entry name" value="SERGLYCIN"/>
    <property type="match status" value="1"/>
</dbReference>
<feature type="region of interest" description="Disordered" evidence="2">
    <location>
        <begin position="1"/>
        <end position="341"/>
    </location>
</feature>
<evidence type="ECO:0000313" key="5">
    <source>
        <dbReference type="EMBL" id="AEO54838.1"/>
    </source>
</evidence>
<proteinExistence type="predicted"/>
<feature type="compositionally biased region" description="Pro residues" evidence="2">
    <location>
        <begin position="311"/>
        <end position="323"/>
    </location>
</feature>
<dbReference type="STRING" id="573729.G2Q014"/>
<dbReference type="PROSITE" id="PS01186">
    <property type="entry name" value="EGF_2"/>
    <property type="match status" value="1"/>
</dbReference>
<dbReference type="eggNOG" id="ENOG502RXHJ">
    <property type="taxonomic scope" value="Eukaryota"/>
</dbReference>
<evidence type="ECO:0000256" key="3">
    <source>
        <dbReference type="SAM" id="Phobius"/>
    </source>
</evidence>
<feature type="compositionally biased region" description="Low complexity" evidence="2">
    <location>
        <begin position="171"/>
        <end position="189"/>
    </location>
</feature>
<dbReference type="OMA" id="TCSCICT"/>
<feature type="compositionally biased region" description="Low complexity" evidence="2">
    <location>
        <begin position="300"/>
        <end position="310"/>
    </location>
</feature>
<gene>
    <name evidence="5" type="ORF">MYCTH_98264</name>
</gene>
<evidence type="ECO:0000259" key="4">
    <source>
        <dbReference type="PROSITE" id="PS50026"/>
    </source>
</evidence>
<dbReference type="Gene3D" id="2.10.25.10">
    <property type="entry name" value="Laminin"/>
    <property type="match status" value="1"/>
</dbReference>
<reference evidence="5 6" key="1">
    <citation type="journal article" date="2011" name="Nat. Biotechnol.">
        <title>Comparative genomic analysis of the thermophilic biomass-degrading fungi Myceliophthora thermophila and Thielavia terrestris.</title>
        <authorList>
            <person name="Berka R.M."/>
            <person name="Grigoriev I.V."/>
            <person name="Otillar R."/>
            <person name="Salamov A."/>
            <person name="Grimwood J."/>
            <person name="Reid I."/>
            <person name="Ishmael N."/>
            <person name="John T."/>
            <person name="Darmond C."/>
            <person name="Moisan M.-C."/>
            <person name="Henrissat B."/>
            <person name="Coutinho P.M."/>
            <person name="Lombard V."/>
            <person name="Natvig D.O."/>
            <person name="Lindquist E."/>
            <person name="Schmutz J."/>
            <person name="Lucas S."/>
            <person name="Harris P."/>
            <person name="Powlowski J."/>
            <person name="Bellemare A."/>
            <person name="Taylor D."/>
            <person name="Butler G."/>
            <person name="de Vries R.P."/>
            <person name="Allijn I.E."/>
            <person name="van den Brink J."/>
            <person name="Ushinsky S."/>
            <person name="Storms R."/>
            <person name="Powell A.J."/>
            <person name="Paulsen I.T."/>
            <person name="Elbourne L.D.H."/>
            <person name="Baker S.E."/>
            <person name="Magnuson J."/>
            <person name="LaBoissiere S."/>
            <person name="Clutterbuck A.J."/>
            <person name="Martinez D."/>
            <person name="Wogulis M."/>
            <person name="de Leon A.L."/>
            <person name="Rey M.W."/>
            <person name="Tsang A."/>
        </authorList>
    </citation>
    <scope>NUCLEOTIDE SEQUENCE [LARGE SCALE GENOMIC DNA]</scope>
    <source>
        <strain evidence="6">ATCC 42464 / BCRC 31852 / DSM 1799</strain>
    </source>
</reference>
<dbReference type="InParanoid" id="G2Q014"/>